<evidence type="ECO:0000256" key="2">
    <source>
        <dbReference type="SAM" id="Phobius"/>
    </source>
</evidence>
<gene>
    <name evidence="4" type="primary">CSON009159</name>
</gene>
<feature type="compositionally biased region" description="Low complexity" evidence="1">
    <location>
        <begin position="130"/>
        <end position="140"/>
    </location>
</feature>
<dbReference type="AlphaFoldDB" id="A0A336LJI1"/>
<proteinExistence type="predicted"/>
<evidence type="ECO:0000256" key="1">
    <source>
        <dbReference type="SAM" id="MobiDB-lite"/>
    </source>
</evidence>
<accession>A0A336LJI1</accession>
<evidence type="ECO:0000313" key="3">
    <source>
        <dbReference type="EMBL" id="SSW97948.1"/>
    </source>
</evidence>
<feature type="region of interest" description="Disordered" evidence="1">
    <location>
        <begin position="130"/>
        <end position="150"/>
    </location>
</feature>
<dbReference type="EMBL" id="UFQT01000035">
    <property type="protein sequence ID" value="SSX18334.1"/>
    <property type="molecule type" value="Genomic_DNA"/>
</dbReference>
<dbReference type="EMBL" id="UFQS01000035">
    <property type="protein sequence ID" value="SSW97948.1"/>
    <property type="molecule type" value="Genomic_DNA"/>
</dbReference>
<protein>
    <submittedName>
        <fullName evidence="4">CSON009159 protein</fullName>
    </submittedName>
</protein>
<organism evidence="4">
    <name type="scientific">Culicoides sonorensis</name>
    <name type="common">Biting midge</name>
    <dbReference type="NCBI Taxonomy" id="179676"/>
    <lineage>
        <taxon>Eukaryota</taxon>
        <taxon>Metazoa</taxon>
        <taxon>Ecdysozoa</taxon>
        <taxon>Arthropoda</taxon>
        <taxon>Hexapoda</taxon>
        <taxon>Insecta</taxon>
        <taxon>Pterygota</taxon>
        <taxon>Neoptera</taxon>
        <taxon>Endopterygota</taxon>
        <taxon>Diptera</taxon>
        <taxon>Nematocera</taxon>
        <taxon>Chironomoidea</taxon>
        <taxon>Ceratopogonidae</taxon>
        <taxon>Ceratopogoninae</taxon>
        <taxon>Culicoides</taxon>
        <taxon>Monoculicoides</taxon>
    </lineage>
</organism>
<keyword evidence="2" id="KW-0472">Membrane</keyword>
<feature type="compositionally biased region" description="Basic and acidic residues" evidence="1">
    <location>
        <begin position="141"/>
        <end position="150"/>
    </location>
</feature>
<sequence>MDISNRGPDYEVDGEPHEIIVLVAVVSGAVLASIILIILIAMIERSKKNQPQESQLNTSPNHKQALDEQIYTQSALNRSISTISDRVSMASEKSYCSGIVVDGQVRCCQKALDHVTKSTSEISISSGISSGSETTIIGESPFKRDQNGERELKMTRPKVLNPDKSRNRVDFIEIVTKC</sequence>
<dbReference type="VEuPathDB" id="VectorBase:CSON009159"/>
<reference evidence="4" key="2">
    <citation type="submission" date="2018-07" db="EMBL/GenBank/DDBJ databases">
        <authorList>
            <person name="Quirk P.G."/>
            <person name="Krulwich T.A."/>
        </authorList>
    </citation>
    <scope>NUCLEOTIDE SEQUENCE</scope>
</reference>
<keyword evidence="2" id="KW-0812">Transmembrane</keyword>
<reference evidence="3" key="1">
    <citation type="submission" date="2018-04" db="EMBL/GenBank/DDBJ databases">
        <authorList>
            <person name="Go L.Y."/>
            <person name="Mitchell J.A."/>
        </authorList>
    </citation>
    <scope>NUCLEOTIDE SEQUENCE</scope>
    <source>
        <tissue evidence="3">Whole organism</tissue>
    </source>
</reference>
<feature type="transmembrane region" description="Helical" evidence="2">
    <location>
        <begin position="20"/>
        <end position="43"/>
    </location>
</feature>
<name>A0A336LJI1_CULSO</name>
<keyword evidence="2" id="KW-1133">Transmembrane helix</keyword>
<evidence type="ECO:0000313" key="4">
    <source>
        <dbReference type="EMBL" id="SSX18334.1"/>
    </source>
</evidence>